<keyword evidence="1" id="KW-0175">Coiled coil</keyword>
<proteinExistence type="predicted"/>
<dbReference type="SUPFAM" id="SSF50494">
    <property type="entry name" value="Trypsin-like serine proteases"/>
    <property type="match status" value="1"/>
</dbReference>
<name>A0A9D4GU78_DREPO</name>
<evidence type="ECO:0000256" key="1">
    <source>
        <dbReference type="SAM" id="Coils"/>
    </source>
</evidence>
<evidence type="ECO:0000313" key="2">
    <source>
        <dbReference type="EMBL" id="KAH3821564.1"/>
    </source>
</evidence>
<accession>A0A9D4GU78</accession>
<dbReference type="AlphaFoldDB" id="A0A9D4GU78"/>
<dbReference type="EMBL" id="JAIWYP010000005">
    <property type="protein sequence ID" value="KAH3821564.1"/>
    <property type="molecule type" value="Genomic_DNA"/>
</dbReference>
<keyword evidence="3" id="KW-1185">Reference proteome</keyword>
<protein>
    <submittedName>
        <fullName evidence="2">Uncharacterized protein</fullName>
    </submittedName>
</protein>
<gene>
    <name evidence="2" type="ORF">DPMN_123328</name>
</gene>
<dbReference type="Proteomes" id="UP000828390">
    <property type="component" value="Unassembled WGS sequence"/>
</dbReference>
<feature type="coiled-coil region" evidence="1">
    <location>
        <begin position="103"/>
        <end position="193"/>
    </location>
</feature>
<sequence>MSALREQSSDTTLTKETIQMKRDLHEEKMKECEILKSQISTDHCRELLPIAKSLEDMRKISVKNKETFVKKLTHLQQFEASVKEMDIARREEDIKKLNLQSVKSFSKEERNKLQRQIETQEEHSIILKKKEKVLQNRVNTLNEIVEVLRRKSAVTLGVRSEPSHQLELLIEKKAQLEQEYDEIQKDLNDQEMLLSGNEDSPTTRGLSTLSTDKFENDKVTLRKHEDTSILQRDSISNDIADLLEKASWELSDKKKDDSLHGRSCTTSQERPSDFERICGSILAIQNVLMVYPAYQSENVDEVVYVVIVNIETPELIQGINDLEIKYIIKESSLSNSRKYSTSNKNQKPEKSAEIINENTFDIQTAAVGDLGEIPNHTNKKQRRTQTFKSSEMLMSDEQHERLRSCMQKYANDLMTKHKYLSIIEGSIYQVDTSGPTYEPCLVLYVPAKGFIPIGEERFNASYDDIRVFVQEGIFRLFTGHADDIHKHTRMGCQISRAAFGTLGVFIEHPFYGLCGLTSAHVVLDDSTPFSVDMNGHCYFQSNEHKVYQPISPDEIGCLKEAVIKTGCVSQAGMEIALIQLEQRFPVNGDFPKPRVGATDISFTSGKTAGLNVSDVFCFKIGSATDYTEGTIIRNSNCVRDILRRADNFVIPLFIRFKIKPRSTLFAYEGDSGAPVFVKDVTGEPVCIGIIVGGNPDTGEVFVTHIEDILREFGNSKLKSFDDFVTLSRTLSEVTDAVKQLQNGHENLLNITESKLESLKNSTENKIDELKSYISQLFMERNGVGT</sequence>
<dbReference type="InterPro" id="IPR009003">
    <property type="entry name" value="Peptidase_S1_PA"/>
</dbReference>
<reference evidence="2" key="2">
    <citation type="submission" date="2020-11" db="EMBL/GenBank/DDBJ databases">
        <authorList>
            <person name="McCartney M.A."/>
            <person name="Auch B."/>
            <person name="Kono T."/>
            <person name="Mallez S."/>
            <person name="Becker A."/>
            <person name="Gohl D.M."/>
            <person name="Silverstein K.A.T."/>
            <person name="Koren S."/>
            <person name="Bechman K.B."/>
            <person name="Herman A."/>
            <person name="Abrahante J.E."/>
            <person name="Garbe J."/>
        </authorList>
    </citation>
    <scope>NUCLEOTIDE SEQUENCE</scope>
    <source>
        <strain evidence="2">Duluth1</strain>
        <tissue evidence="2">Whole animal</tissue>
    </source>
</reference>
<evidence type="ECO:0000313" key="3">
    <source>
        <dbReference type="Proteomes" id="UP000828390"/>
    </source>
</evidence>
<reference evidence="2" key="1">
    <citation type="journal article" date="2019" name="bioRxiv">
        <title>The Genome of the Zebra Mussel, Dreissena polymorpha: A Resource for Invasive Species Research.</title>
        <authorList>
            <person name="McCartney M.A."/>
            <person name="Auch B."/>
            <person name="Kono T."/>
            <person name="Mallez S."/>
            <person name="Zhang Y."/>
            <person name="Obille A."/>
            <person name="Becker A."/>
            <person name="Abrahante J.E."/>
            <person name="Garbe J."/>
            <person name="Badalamenti J.P."/>
            <person name="Herman A."/>
            <person name="Mangelson H."/>
            <person name="Liachko I."/>
            <person name="Sullivan S."/>
            <person name="Sone E.D."/>
            <person name="Koren S."/>
            <person name="Silverstein K.A.T."/>
            <person name="Beckman K.B."/>
            <person name="Gohl D.M."/>
        </authorList>
    </citation>
    <scope>NUCLEOTIDE SEQUENCE</scope>
    <source>
        <strain evidence="2">Duluth1</strain>
        <tissue evidence="2">Whole animal</tissue>
    </source>
</reference>
<comment type="caution">
    <text evidence="2">The sequence shown here is derived from an EMBL/GenBank/DDBJ whole genome shotgun (WGS) entry which is preliminary data.</text>
</comment>
<organism evidence="2 3">
    <name type="scientific">Dreissena polymorpha</name>
    <name type="common">Zebra mussel</name>
    <name type="synonym">Mytilus polymorpha</name>
    <dbReference type="NCBI Taxonomy" id="45954"/>
    <lineage>
        <taxon>Eukaryota</taxon>
        <taxon>Metazoa</taxon>
        <taxon>Spiralia</taxon>
        <taxon>Lophotrochozoa</taxon>
        <taxon>Mollusca</taxon>
        <taxon>Bivalvia</taxon>
        <taxon>Autobranchia</taxon>
        <taxon>Heteroconchia</taxon>
        <taxon>Euheterodonta</taxon>
        <taxon>Imparidentia</taxon>
        <taxon>Neoheterodontei</taxon>
        <taxon>Myida</taxon>
        <taxon>Dreissenoidea</taxon>
        <taxon>Dreissenidae</taxon>
        <taxon>Dreissena</taxon>
    </lineage>
</organism>